<dbReference type="Pfam" id="PF07702">
    <property type="entry name" value="UTRA"/>
    <property type="match status" value="1"/>
</dbReference>
<feature type="domain" description="HTH gntR-type" evidence="5">
    <location>
        <begin position="54"/>
        <end position="122"/>
    </location>
</feature>
<keyword evidence="1" id="KW-0805">Transcription regulation</keyword>
<dbReference type="PANTHER" id="PTHR44846">
    <property type="entry name" value="MANNOSYL-D-GLYCERATE TRANSPORT/METABOLISM SYSTEM REPRESSOR MNGR-RELATED"/>
    <property type="match status" value="1"/>
</dbReference>
<evidence type="ECO:0000256" key="2">
    <source>
        <dbReference type="ARBA" id="ARBA00023125"/>
    </source>
</evidence>
<accession>A0A224A941</accession>
<dbReference type="Gene3D" id="1.10.10.10">
    <property type="entry name" value="Winged helix-like DNA-binding domain superfamily/Winged helix DNA-binding domain"/>
    <property type="match status" value="1"/>
</dbReference>
<dbReference type="SMART" id="SM00866">
    <property type="entry name" value="UTRA"/>
    <property type="match status" value="1"/>
</dbReference>
<evidence type="ECO:0000313" key="6">
    <source>
        <dbReference type="EMBL" id="BBA09376.1"/>
    </source>
</evidence>
<dbReference type="EMBL" id="AP018338">
    <property type="protein sequence ID" value="BBA09376.1"/>
    <property type="molecule type" value="Genomic_DNA"/>
</dbReference>
<dbReference type="CDD" id="cd07377">
    <property type="entry name" value="WHTH_GntR"/>
    <property type="match status" value="1"/>
</dbReference>
<name>A0A224A941_STROR</name>
<dbReference type="PROSITE" id="PS50949">
    <property type="entry name" value="HTH_GNTR"/>
    <property type="match status" value="1"/>
</dbReference>
<dbReference type="InterPro" id="IPR050679">
    <property type="entry name" value="Bact_HTH_transcr_reg"/>
</dbReference>
<dbReference type="AlphaFoldDB" id="A0A224A941"/>
<dbReference type="PANTHER" id="PTHR44846:SF17">
    <property type="entry name" value="GNTR-FAMILY TRANSCRIPTIONAL REGULATOR"/>
    <property type="match status" value="1"/>
</dbReference>
<dbReference type="GO" id="GO:0003677">
    <property type="term" value="F:DNA binding"/>
    <property type="evidence" value="ECO:0007669"/>
    <property type="project" value="UniProtKB-KW"/>
</dbReference>
<keyword evidence="3" id="KW-0804">Transcription</keyword>
<dbReference type="SUPFAM" id="SSF64288">
    <property type="entry name" value="Chorismate lyase-like"/>
    <property type="match status" value="1"/>
</dbReference>
<feature type="transmembrane region" description="Helical" evidence="4">
    <location>
        <begin position="20"/>
        <end position="39"/>
    </location>
</feature>
<evidence type="ECO:0000256" key="3">
    <source>
        <dbReference type="ARBA" id="ARBA00023163"/>
    </source>
</evidence>
<dbReference type="Pfam" id="PF00392">
    <property type="entry name" value="GntR"/>
    <property type="match status" value="1"/>
</dbReference>
<dbReference type="Gene3D" id="3.40.1410.10">
    <property type="entry name" value="Chorismate lyase-like"/>
    <property type="match status" value="1"/>
</dbReference>
<sequence>MYDNSQGYKMEFFTCNITFLVYYFNFFYLNTTILSVFMVESKLEKENRGEIMAIPKYQYIKDELKNKIISGQFASGDKFYTEAELIAMYDVSSITVVRALNDLAKDGYIVRQQGKGTFVSRARKHKLVEFSDVEIFETKDDKVTVLSIERGNKLEYLEKLGLRGDQFYYKIERTRQTNGVTYIYHTSYIPEQYINANYPNLDYYSSIYKRFKLDYRIHMNDEHFEEINEIAFPTPEHVASVLGIDTQFPTVFQTKTTKLEATGQVLAYSETYKRADYYKIKFLSCNRGH</sequence>
<reference evidence="6 7" key="1">
    <citation type="submission" date="2017-07" db="EMBL/GenBank/DDBJ databases">
        <title>Whole genome sequence of Streptococcus tigurinus, strain osk_001, isolated from post-mortem material.</title>
        <authorList>
            <person name="Yoshizawa H."/>
            <person name="Motooka D."/>
            <person name="Katada R."/>
            <person name="Matsumoto Y."/>
            <person name="Nakamura S."/>
            <person name="Morii E."/>
            <person name="Iida T."/>
            <person name="Matsumoto H."/>
        </authorList>
    </citation>
    <scope>NUCLEOTIDE SEQUENCE [LARGE SCALE GENOMIC DNA]</scope>
    <source>
        <strain evidence="7">osk_001</strain>
    </source>
</reference>
<dbReference type="GO" id="GO:0045892">
    <property type="term" value="P:negative regulation of DNA-templated transcription"/>
    <property type="evidence" value="ECO:0007669"/>
    <property type="project" value="TreeGrafter"/>
</dbReference>
<evidence type="ECO:0000259" key="5">
    <source>
        <dbReference type="PROSITE" id="PS50949"/>
    </source>
</evidence>
<keyword evidence="4" id="KW-0812">Transmembrane</keyword>
<dbReference type="InterPro" id="IPR028978">
    <property type="entry name" value="Chorismate_lyase_/UTRA_dom_sf"/>
</dbReference>
<proteinExistence type="predicted"/>
<gene>
    <name evidence="6" type="ORF">STO1_017720</name>
</gene>
<dbReference type="SUPFAM" id="SSF46785">
    <property type="entry name" value="Winged helix' DNA-binding domain"/>
    <property type="match status" value="1"/>
</dbReference>
<dbReference type="InterPro" id="IPR011663">
    <property type="entry name" value="UTRA"/>
</dbReference>
<organism evidence="6 7">
    <name type="scientific">Streptococcus oralis subsp. tigurinus</name>
    <dbReference type="NCBI Taxonomy" id="1077464"/>
    <lineage>
        <taxon>Bacteria</taxon>
        <taxon>Bacillati</taxon>
        <taxon>Bacillota</taxon>
        <taxon>Bacilli</taxon>
        <taxon>Lactobacillales</taxon>
        <taxon>Streptococcaceae</taxon>
        <taxon>Streptococcus</taxon>
    </lineage>
</organism>
<dbReference type="InterPro" id="IPR036388">
    <property type="entry name" value="WH-like_DNA-bd_sf"/>
</dbReference>
<evidence type="ECO:0000256" key="1">
    <source>
        <dbReference type="ARBA" id="ARBA00023015"/>
    </source>
</evidence>
<dbReference type="Proteomes" id="UP000218665">
    <property type="component" value="Chromosome"/>
</dbReference>
<keyword evidence="2" id="KW-0238">DNA-binding</keyword>
<dbReference type="InterPro" id="IPR000524">
    <property type="entry name" value="Tscrpt_reg_HTH_GntR"/>
</dbReference>
<keyword evidence="4" id="KW-0472">Membrane</keyword>
<protein>
    <submittedName>
        <fullName evidence="6">Transcriptional regulator, GntR family</fullName>
    </submittedName>
</protein>
<dbReference type="InterPro" id="IPR036390">
    <property type="entry name" value="WH_DNA-bd_sf"/>
</dbReference>
<evidence type="ECO:0000313" key="7">
    <source>
        <dbReference type="Proteomes" id="UP000218665"/>
    </source>
</evidence>
<dbReference type="GO" id="GO:0003700">
    <property type="term" value="F:DNA-binding transcription factor activity"/>
    <property type="evidence" value="ECO:0007669"/>
    <property type="project" value="InterPro"/>
</dbReference>
<keyword evidence="4" id="KW-1133">Transmembrane helix</keyword>
<dbReference type="SMART" id="SM00345">
    <property type="entry name" value="HTH_GNTR"/>
    <property type="match status" value="1"/>
</dbReference>
<evidence type="ECO:0000256" key="4">
    <source>
        <dbReference type="SAM" id="Phobius"/>
    </source>
</evidence>